<dbReference type="PANTHER" id="PTHR37535">
    <property type="entry name" value="FLUG DOMAIN PROTEIN"/>
    <property type="match status" value="1"/>
</dbReference>
<keyword evidence="3" id="KW-1185">Reference proteome</keyword>
<evidence type="ECO:0008006" key="4">
    <source>
        <dbReference type="Google" id="ProtNLM"/>
    </source>
</evidence>
<dbReference type="GO" id="GO:0003677">
    <property type="term" value="F:DNA binding"/>
    <property type="evidence" value="ECO:0007669"/>
    <property type="project" value="InterPro"/>
</dbReference>
<dbReference type="OrthoDB" id="2754613at2759"/>
<evidence type="ECO:0000313" key="3">
    <source>
        <dbReference type="Proteomes" id="UP000268093"/>
    </source>
</evidence>
<dbReference type="InterPro" id="IPR011010">
    <property type="entry name" value="DNA_brk_join_enz"/>
</dbReference>
<proteinExistence type="predicted"/>
<keyword evidence="1" id="KW-0233">DNA recombination</keyword>
<comment type="caution">
    <text evidence="2">The sequence shown here is derived from an EMBL/GenBank/DDBJ whole genome shotgun (WGS) entry which is preliminary data.</text>
</comment>
<dbReference type="InterPro" id="IPR013762">
    <property type="entry name" value="Integrase-like_cat_sf"/>
</dbReference>
<dbReference type="Pfam" id="PF11917">
    <property type="entry name" value="DUF3435"/>
    <property type="match status" value="1"/>
</dbReference>
<dbReference type="SUPFAM" id="SSF56349">
    <property type="entry name" value="DNA breaking-rejoining enzymes"/>
    <property type="match status" value="1"/>
</dbReference>
<dbReference type="GO" id="GO:0006310">
    <property type="term" value="P:DNA recombination"/>
    <property type="evidence" value="ECO:0007669"/>
    <property type="project" value="UniProtKB-KW"/>
</dbReference>
<accession>A0A432ZZA3</accession>
<reference evidence="2 3" key="1">
    <citation type="journal article" date="2018" name="New Phytol.">
        <title>Phylogenomics of Endogonaceae and evolution of mycorrhizas within Mucoromycota.</title>
        <authorList>
            <person name="Chang Y."/>
            <person name="Desiro A."/>
            <person name="Na H."/>
            <person name="Sandor L."/>
            <person name="Lipzen A."/>
            <person name="Clum A."/>
            <person name="Barry K."/>
            <person name="Grigoriev I.V."/>
            <person name="Martin F.M."/>
            <person name="Stajich J.E."/>
            <person name="Smith M.E."/>
            <person name="Bonito G."/>
            <person name="Spatafora J.W."/>
        </authorList>
    </citation>
    <scope>NUCLEOTIDE SEQUENCE [LARGE SCALE GENOMIC DNA]</scope>
    <source>
        <strain evidence="2 3">GMNB39</strain>
    </source>
</reference>
<dbReference type="EMBL" id="RBNI01025732">
    <property type="protein sequence ID" value="RUO95804.1"/>
    <property type="molecule type" value="Genomic_DNA"/>
</dbReference>
<dbReference type="Gene3D" id="1.10.443.10">
    <property type="entry name" value="Intergrase catalytic core"/>
    <property type="match status" value="1"/>
</dbReference>
<organism evidence="2 3">
    <name type="scientific">Jimgerdemannia flammicorona</name>
    <dbReference type="NCBI Taxonomy" id="994334"/>
    <lineage>
        <taxon>Eukaryota</taxon>
        <taxon>Fungi</taxon>
        <taxon>Fungi incertae sedis</taxon>
        <taxon>Mucoromycota</taxon>
        <taxon>Mucoromycotina</taxon>
        <taxon>Endogonomycetes</taxon>
        <taxon>Endogonales</taxon>
        <taxon>Endogonaceae</taxon>
        <taxon>Jimgerdemannia</taxon>
    </lineage>
</organism>
<gene>
    <name evidence="2" type="ORF">BC936DRAFT_143193</name>
</gene>
<dbReference type="Proteomes" id="UP000268093">
    <property type="component" value="Unassembled WGS sequence"/>
</dbReference>
<dbReference type="GO" id="GO:0015074">
    <property type="term" value="P:DNA integration"/>
    <property type="evidence" value="ECO:0007669"/>
    <property type="project" value="InterPro"/>
</dbReference>
<sequence length="327" mass="36967">MITPGNKKTPMTKEYLKQLRSRLLRLLSKDVKGFNTTNSENAEIARTLDMISKQCNLTTVQPPKTYIGEPELHILIKTAHAQNRNWDHTFKHITIWLLMMFTAVRPGSLILSTSYQDADRALKWSDINLIYKGFDKLGPIFQATITFRTIKGGYKDGLQPLSWTIHSVQDASKLDVCPIIMLIIWAFRCKVFKVFKTPDELFRSKYTNIEWTPDKLNSTVFLNNAGTSPLTVNSIDGFLAIIAQKAGFADPITSYAYRRSAADAITNSKGQAVAKQALYHELNSPKLHKHYTQRPDIDIVGIMLGSEASSQKDTVIENRHPLIQITP</sequence>
<evidence type="ECO:0000313" key="2">
    <source>
        <dbReference type="EMBL" id="RUO95804.1"/>
    </source>
</evidence>
<evidence type="ECO:0000256" key="1">
    <source>
        <dbReference type="ARBA" id="ARBA00023172"/>
    </source>
</evidence>
<name>A0A432ZZA3_9FUNG</name>
<dbReference type="AlphaFoldDB" id="A0A432ZZA3"/>
<feature type="non-terminal residue" evidence="2">
    <location>
        <position position="327"/>
    </location>
</feature>
<dbReference type="InterPro" id="IPR021842">
    <property type="entry name" value="DUF3435"/>
</dbReference>
<protein>
    <recommendedName>
        <fullName evidence="4">Tyr recombinase domain-containing protein</fullName>
    </recommendedName>
</protein>
<dbReference type="PANTHER" id="PTHR37535:SF3">
    <property type="entry name" value="FLUG DOMAIN-CONTAINING PROTEIN"/>
    <property type="match status" value="1"/>
</dbReference>